<protein>
    <recommendedName>
        <fullName evidence="3">Quinate/shikimate 5-dehydrogenase/glutamyl-tRNA reductase domain-containing protein</fullName>
    </recommendedName>
</protein>
<evidence type="ECO:0008006" key="3">
    <source>
        <dbReference type="Google" id="ProtNLM"/>
    </source>
</evidence>
<dbReference type="RefSeq" id="WP_283401116.1">
    <property type="nucleotide sequence ID" value="NZ_FXUB01000007.1"/>
</dbReference>
<accession>A0ABY1NVY8</accession>
<keyword evidence="2" id="KW-1185">Reference proteome</keyword>
<gene>
    <name evidence="1" type="ORF">SAMN06265339_1679</name>
</gene>
<name>A0ABY1NVY8_9BACT</name>
<dbReference type="Pfam" id="PF06690">
    <property type="entry name" value="HcgC"/>
    <property type="match status" value="1"/>
</dbReference>
<evidence type="ECO:0000313" key="1">
    <source>
        <dbReference type="EMBL" id="SMP19389.1"/>
    </source>
</evidence>
<dbReference type="Pfam" id="PF11576">
    <property type="entry name" value="HcgB"/>
    <property type="match status" value="1"/>
</dbReference>
<dbReference type="InterPro" id="IPR010254">
    <property type="entry name" value="B12-dep_deHydtase_bsu"/>
</dbReference>
<dbReference type="Proteomes" id="UP001157911">
    <property type="component" value="Unassembled WGS sequence"/>
</dbReference>
<dbReference type="Gene3D" id="3.40.50.10150">
    <property type="entry name" value="B12-dependent dehydatase associated subunit"/>
    <property type="match status" value="1"/>
</dbReference>
<sequence length="389" mass="42943">MLNFKNAYLESLTGNRKGDKPEETEKIVELLKKGMLGIATNNYKKFLIAKKVAQSFGIKSVQQITIPTNCFDLTPIPALSKATAGSFISDCDFLLARGRLGAPGSGALTVLIHKSGAIVSAVTSPPSHIHKLPLEQALIANVSALFQRLGMKRTGKGITEKTETIYSNATFLDLIRKIAEKKAKLLKTFKGNSLLIIGGYLWGAFLPKLLKDNFQEIYIYDINHDVLQLCSTISKAKQPETDKFDLIIDLTGYGGVKVEKEKAGKFTAKITVSEEPSADRKLKTEKSPHYLLKLKNRNFNTSGTMTLTVKISRNAADRAEKELPILYAVPQLSFFESLLFEFSSPDSFLNALNNPILSVSAPKGKVKSEDLDEIIEKEVGNLEFILERV</sequence>
<comment type="caution">
    <text evidence="1">The sequence shown here is derived from an EMBL/GenBank/DDBJ whole genome shotgun (WGS) entry which is preliminary data.</text>
</comment>
<evidence type="ECO:0000313" key="2">
    <source>
        <dbReference type="Proteomes" id="UP001157911"/>
    </source>
</evidence>
<dbReference type="InterPro" id="IPR012019">
    <property type="entry name" value="HcgB"/>
</dbReference>
<proteinExistence type="predicted"/>
<dbReference type="InterPro" id="IPR009573">
    <property type="entry name" value="HcgC"/>
</dbReference>
<reference evidence="1 2" key="1">
    <citation type="submission" date="2017-05" db="EMBL/GenBank/DDBJ databases">
        <authorList>
            <person name="Varghese N."/>
            <person name="Submissions S."/>
        </authorList>
    </citation>
    <scope>NUCLEOTIDE SEQUENCE [LARGE SCALE GENOMIC DNA]</scope>
    <source>
        <strain evidence="1 2">DSM 15522</strain>
    </source>
</reference>
<organism evidence="1 2">
    <name type="scientific">Desulfurobacterium pacificum</name>
    <dbReference type="NCBI Taxonomy" id="240166"/>
    <lineage>
        <taxon>Bacteria</taxon>
        <taxon>Pseudomonadati</taxon>
        <taxon>Aquificota</taxon>
        <taxon>Aquificia</taxon>
        <taxon>Desulfurobacteriales</taxon>
        <taxon>Desulfurobacteriaceae</taxon>
        <taxon>Desulfurobacterium</taxon>
    </lineage>
</organism>
<dbReference type="EMBL" id="FXUB01000007">
    <property type="protein sequence ID" value="SMP19389.1"/>
    <property type="molecule type" value="Genomic_DNA"/>
</dbReference>
<dbReference type="Gene3D" id="1.10.287.470">
    <property type="entry name" value="Helix hairpin bin"/>
    <property type="match status" value="1"/>
</dbReference>